<evidence type="ECO:0000313" key="1">
    <source>
        <dbReference type="EMBL" id="AAZ97637.1"/>
    </source>
</evidence>
<evidence type="ECO:0000313" key="2">
    <source>
        <dbReference type="Proteomes" id="UP000008291"/>
    </source>
</evidence>
<sequence length="150" mass="17094">MKKMDQQTAESIMYVARLHFETMARERKAKALDRIKCQRFFSPIAAPIDEATAAFIRHIEAPELEPQPADEAGDLDWLFDSLDPISCRPEELDRLYLHCRRAGDVERAAYLIGCRDVRMRVSLLEGTDEWRALENVANQSEISSPSLVAS</sequence>
<dbReference type="STRING" id="292415.Tbd_1684"/>
<dbReference type="HOGENOM" id="CLU_1739671_0_0_4"/>
<accession>Q3SI91</accession>
<keyword evidence="2" id="KW-1185">Reference proteome</keyword>
<dbReference type="RefSeq" id="WP_011312196.1">
    <property type="nucleotide sequence ID" value="NC_007404.1"/>
</dbReference>
<organism evidence="1 2">
    <name type="scientific">Thiobacillus denitrificans (strain ATCC 25259 / T1)</name>
    <dbReference type="NCBI Taxonomy" id="292415"/>
    <lineage>
        <taxon>Bacteria</taxon>
        <taxon>Pseudomonadati</taxon>
        <taxon>Pseudomonadota</taxon>
        <taxon>Betaproteobacteria</taxon>
        <taxon>Nitrosomonadales</taxon>
        <taxon>Thiobacillaceae</taxon>
        <taxon>Thiobacillus</taxon>
    </lineage>
</organism>
<dbReference type="Proteomes" id="UP000008291">
    <property type="component" value="Chromosome"/>
</dbReference>
<name>Q3SI91_THIDA</name>
<dbReference type="AlphaFoldDB" id="Q3SI91"/>
<protein>
    <submittedName>
        <fullName evidence="1">Uncharacterized protein</fullName>
    </submittedName>
</protein>
<proteinExistence type="predicted"/>
<dbReference type="EMBL" id="CP000116">
    <property type="protein sequence ID" value="AAZ97637.1"/>
    <property type="molecule type" value="Genomic_DNA"/>
</dbReference>
<dbReference type="KEGG" id="tbd:Tbd_1684"/>
<reference evidence="1 2" key="1">
    <citation type="journal article" date="2006" name="J. Bacteriol.">
        <title>The genome sequence of the obligately chemolithoautotrophic, facultatively anaerobic bacterium Thiobacillus denitrificans.</title>
        <authorList>
            <person name="Beller H.R."/>
            <person name="Chain P.S."/>
            <person name="Letain T.E."/>
            <person name="Chakicherla A."/>
            <person name="Larimer F.W."/>
            <person name="Richardson P.M."/>
            <person name="Coleman M.A."/>
            <person name="Wood A.P."/>
            <person name="Kelly D.P."/>
        </authorList>
    </citation>
    <scope>NUCLEOTIDE SEQUENCE [LARGE SCALE GENOMIC DNA]</scope>
    <source>
        <strain evidence="1 2">ATCC 25259</strain>
    </source>
</reference>
<gene>
    <name evidence="1" type="ordered locus">Tbd_1684</name>
</gene>